<evidence type="ECO:0000256" key="1">
    <source>
        <dbReference type="ARBA" id="ARBA00003202"/>
    </source>
</evidence>
<evidence type="ECO:0000256" key="3">
    <source>
        <dbReference type="ARBA" id="ARBA00004496"/>
    </source>
</evidence>
<evidence type="ECO:0000256" key="4">
    <source>
        <dbReference type="ARBA" id="ARBA00010218"/>
    </source>
</evidence>
<sequence>MNIPTAQENPYTILRIKRKRNEEPLDALVIESAPRKKTKGGKGLFQFAQTVEDAVWQDEKQQREIQERITRLARAEGSNQSIISDSSTPSAPAVKPLPSDPSRRYTVIERESSNYPSQWDPSMPPPVLSARELQAQKAATDFKMYDAVLERSDEENGTDMDPEMEKIMPLLQAYLKMSNTPATPANDGDSDYVWDIFYHRPGARQHWTQTSTVGTVTGLPSLGDPETDSGSDEEVEDEADEDSNAEEYYKNDYPDEEDSDNEWNSSDDFDQHSEYYGDDGSDHEWRD</sequence>
<feature type="region of interest" description="Disordered" evidence="10">
    <location>
        <begin position="73"/>
        <end position="104"/>
    </location>
</feature>
<keyword evidence="9" id="KW-0539">Nucleus</keyword>
<feature type="domain" description="Transcription factor Iwr1" evidence="11">
    <location>
        <begin position="190"/>
        <end position="257"/>
    </location>
</feature>
<evidence type="ECO:0000256" key="2">
    <source>
        <dbReference type="ARBA" id="ARBA00004123"/>
    </source>
</evidence>
<keyword evidence="13" id="KW-1185">Reference proteome</keyword>
<name>A0A9P7RSG1_9AGAR</name>
<dbReference type="GO" id="GO:0005634">
    <property type="term" value="C:nucleus"/>
    <property type="evidence" value="ECO:0007669"/>
    <property type="project" value="UniProtKB-SubCell"/>
</dbReference>
<feature type="compositionally biased region" description="Acidic residues" evidence="10">
    <location>
        <begin position="225"/>
        <end position="245"/>
    </location>
</feature>
<dbReference type="InterPro" id="IPR013883">
    <property type="entry name" value="TF_Iwr1_dom"/>
</dbReference>
<feature type="region of interest" description="Disordered" evidence="10">
    <location>
        <begin position="208"/>
        <end position="287"/>
    </location>
</feature>
<keyword evidence="6" id="KW-0813">Transport</keyword>
<dbReference type="GO" id="GO:0032502">
    <property type="term" value="P:developmental process"/>
    <property type="evidence" value="ECO:0007669"/>
    <property type="project" value="TreeGrafter"/>
</dbReference>
<dbReference type="InterPro" id="IPR040218">
    <property type="entry name" value="SLC7A6OS"/>
</dbReference>
<dbReference type="Pfam" id="PF08574">
    <property type="entry name" value="Iwr1"/>
    <property type="match status" value="1"/>
</dbReference>
<keyword evidence="7" id="KW-0963">Cytoplasm</keyword>
<evidence type="ECO:0000256" key="7">
    <source>
        <dbReference type="ARBA" id="ARBA00022490"/>
    </source>
</evidence>
<evidence type="ECO:0000256" key="8">
    <source>
        <dbReference type="ARBA" id="ARBA00022927"/>
    </source>
</evidence>
<dbReference type="RefSeq" id="XP_043005098.1">
    <property type="nucleotide sequence ID" value="XM_043157730.1"/>
</dbReference>
<dbReference type="OrthoDB" id="6255506at2759"/>
<dbReference type="PANTHER" id="PTHR31196:SF2">
    <property type="entry name" value="RNA POLYMERASE II NUCLEAR LOCALIZATION PROTEIN SLC7A6OS-RELATED"/>
    <property type="match status" value="1"/>
</dbReference>
<accession>A0A9P7RSG1</accession>
<dbReference type="AlphaFoldDB" id="A0A9P7RSG1"/>
<comment type="function">
    <text evidence="1">Directs RNA polymerase II nuclear import.</text>
</comment>
<dbReference type="GeneID" id="66081675"/>
<dbReference type="Proteomes" id="UP001049176">
    <property type="component" value="Chromosome 8"/>
</dbReference>
<evidence type="ECO:0000259" key="11">
    <source>
        <dbReference type="Pfam" id="PF08574"/>
    </source>
</evidence>
<evidence type="ECO:0000256" key="10">
    <source>
        <dbReference type="SAM" id="MobiDB-lite"/>
    </source>
</evidence>
<proteinExistence type="inferred from homology"/>
<protein>
    <recommendedName>
        <fullName evidence="5">Probable RNA polymerase II nuclear localization protein SLC7A6OS</fullName>
    </recommendedName>
</protein>
<evidence type="ECO:0000256" key="9">
    <source>
        <dbReference type="ARBA" id="ARBA00023242"/>
    </source>
</evidence>
<feature type="compositionally biased region" description="Polar residues" evidence="10">
    <location>
        <begin position="77"/>
        <end position="90"/>
    </location>
</feature>
<feature type="compositionally biased region" description="Basic and acidic residues" evidence="10">
    <location>
        <begin position="269"/>
        <end position="287"/>
    </location>
</feature>
<keyword evidence="8" id="KW-0653">Protein transport</keyword>
<evidence type="ECO:0000313" key="13">
    <source>
        <dbReference type="Proteomes" id="UP001049176"/>
    </source>
</evidence>
<evidence type="ECO:0000256" key="5">
    <source>
        <dbReference type="ARBA" id="ARBA00017036"/>
    </source>
</evidence>
<feature type="compositionally biased region" description="Acidic residues" evidence="10">
    <location>
        <begin position="254"/>
        <end position="268"/>
    </location>
</feature>
<evidence type="ECO:0000313" key="12">
    <source>
        <dbReference type="EMBL" id="KAG7088627.1"/>
    </source>
</evidence>
<dbReference type="KEGG" id="more:E1B28_012600"/>
<comment type="caution">
    <text evidence="12">The sequence shown here is derived from an EMBL/GenBank/DDBJ whole genome shotgun (WGS) entry which is preliminary data.</text>
</comment>
<dbReference type="GO" id="GO:0005737">
    <property type="term" value="C:cytoplasm"/>
    <property type="evidence" value="ECO:0007669"/>
    <property type="project" value="UniProtKB-SubCell"/>
</dbReference>
<gene>
    <name evidence="12" type="ORF">E1B28_012600</name>
</gene>
<comment type="similarity">
    <text evidence="4">Belongs to the IWR1/SLC7A6OS family.</text>
</comment>
<dbReference type="EMBL" id="CM032188">
    <property type="protein sequence ID" value="KAG7088627.1"/>
    <property type="molecule type" value="Genomic_DNA"/>
</dbReference>
<evidence type="ECO:0000256" key="6">
    <source>
        <dbReference type="ARBA" id="ARBA00022448"/>
    </source>
</evidence>
<comment type="subcellular location">
    <subcellularLocation>
        <location evidence="3">Cytoplasm</location>
    </subcellularLocation>
    <subcellularLocation>
        <location evidence="2">Nucleus</location>
    </subcellularLocation>
</comment>
<dbReference type="GO" id="GO:0015031">
    <property type="term" value="P:protein transport"/>
    <property type="evidence" value="ECO:0007669"/>
    <property type="project" value="UniProtKB-KW"/>
</dbReference>
<organism evidence="12 13">
    <name type="scientific">Marasmius oreades</name>
    <name type="common">fairy-ring Marasmius</name>
    <dbReference type="NCBI Taxonomy" id="181124"/>
    <lineage>
        <taxon>Eukaryota</taxon>
        <taxon>Fungi</taxon>
        <taxon>Dikarya</taxon>
        <taxon>Basidiomycota</taxon>
        <taxon>Agaricomycotina</taxon>
        <taxon>Agaricomycetes</taxon>
        <taxon>Agaricomycetidae</taxon>
        <taxon>Agaricales</taxon>
        <taxon>Marasmiineae</taxon>
        <taxon>Marasmiaceae</taxon>
        <taxon>Marasmius</taxon>
    </lineage>
</organism>
<dbReference type="PANTHER" id="PTHR31196">
    <property type="entry name" value="RNA POLYMERASE II NUCLEAR LOCALIZATION PROTEIN SLC7A6OS-RELATED"/>
    <property type="match status" value="1"/>
</dbReference>
<reference evidence="12" key="1">
    <citation type="journal article" date="2021" name="Genome Biol. Evol.">
        <title>The assembled and annotated genome of the fairy-ring fungus Marasmius oreades.</title>
        <authorList>
            <person name="Hiltunen M."/>
            <person name="Ament-Velasquez S.L."/>
            <person name="Johannesson H."/>
        </authorList>
    </citation>
    <scope>NUCLEOTIDE SEQUENCE</scope>
    <source>
        <strain evidence="12">03SP1</strain>
    </source>
</reference>